<accession>A0ACC0DEE2</accession>
<gene>
    <name evidence="1" type="ORF">F4821DRAFT_274338</name>
</gene>
<organism evidence="1 2">
    <name type="scientific">Hypoxylon rubiginosum</name>
    <dbReference type="NCBI Taxonomy" id="110542"/>
    <lineage>
        <taxon>Eukaryota</taxon>
        <taxon>Fungi</taxon>
        <taxon>Dikarya</taxon>
        <taxon>Ascomycota</taxon>
        <taxon>Pezizomycotina</taxon>
        <taxon>Sordariomycetes</taxon>
        <taxon>Xylariomycetidae</taxon>
        <taxon>Xylariales</taxon>
        <taxon>Hypoxylaceae</taxon>
        <taxon>Hypoxylon</taxon>
    </lineage>
</organism>
<sequence>MLQLGSRSAHRIGTSYICASCLAASHPSRVLALHPTSIPSYHSRSLTTTTRRPAPSTRTSTPAEDGVQNTSASVQEAQKRKKKDKVKKISKKADTPAKPPPLSKKAASRSESERQLQVLQGALQALKNVLASQNIDVEQIGKPTKQTKQARSEPKTKAKAKAKAKSKISTKSTKTPPERILESYNASEKGDAKSTKQKYADEVQGTTVDTAPTLLTTPNDEPTSSMSKAGRPRRVAPAKRARSKRTAALVRSTAGLQPKLTTSREPTKKPINGGTISHATLRESLRNLSLKEDENNIDRPPMIRRVDGEIRSPYQTIGEPFILNESVMKRTLGQPFSGEPPTTEVKEAWKNSSMRKLIISSVSSRGLQVDPIETERVPIPSLSYGLERVLFNPGVYCLQDPRSRVYNFDPYLSQIMPIQEFDFNALKQYVTSSKDTTLIRIAKEHGKKYTGSTSSMTSMLSHFHYLLSSWREIDTSMLSRTIQPDSVQFTRLMRGPAAVFLHWKDGAYAIDADKEFDTANILSMLGKSMEKLLTLPTEEYERYRHVNSDQITEEERNAEEAFHYTGFGDFMMRSQLDAYDPRIPGTGTFDLKTRAVVSIRMDARGFHKGLGYEIRKRFGQWESFEREYYDMIRSAFLKYSLQVRMGRMDGIFVAFHNTQRIFGFQYIPLEEMDLALHGTSNKSLGTKEYLLSLKLLNDVLDRATKRFPEQSLRIHFETRTSVGAPFMYIFAKPVTKEDIDEVQNAGKSSIEAFEKEMLGIAKEEADADSEPIVENDDVVDEDDDTEESSVAQEMSSLEAWKEVRHMVEDAVNDDELGVGAVREAIEDSLEQSGLLHARSSAEARRYVDALLSALTSDNPSEPIAQSLGALTEEDIEVDEDDAPSSLLEKPESELELSGDEQSILGGKVETKQSQNDEEQEESTEILGTNDQPKIDETGNGNSISQPETATESPEDHTQEVDQSVDIATLEEPPVAESDETVSINEGLSSKEADVETSKAMEEDEVEEEDEETDDFDDEIETEGSKKEPNTASSMSPLKDLISKMARRIDEKAVSEEADSSLDNSSKLKEFERILGELIARSKDEQVHPQQDKTSTEPDAEGKSLAEEGDSLAEGIKSIESQLKEAGKAEEPSAKSSKRKAAEDEDDPNLFGMVLTIKNKVNNEYVTRPENLKKSDNWTVEYNVEEIKGKRAQTIYSQCLTRRRKILEDAGDRDSEWYSMFRGQLRKRTSSGRKYRAAEIARAMGKPVHVLGRGRDQAVPWDQVFGKMQMDESVQPKIVLKEDGLYDKFEAEMDRSGEAEGPSDKEN</sequence>
<dbReference type="Proteomes" id="UP001497680">
    <property type="component" value="Unassembled WGS sequence"/>
</dbReference>
<dbReference type="EMBL" id="MU394289">
    <property type="protein sequence ID" value="KAI6090790.1"/>
    <property type="molecule type" value="Genomic_DNA"/>
</dbReference>
<comment type="caution">
    <text evidence="1">The sequence shown here is derived from an EMBL/GenBank/DDBJ whole genome shotgun (WGS) entry which is preliminary data.</text>
</comment>
<evidence type="ECO:0000313" key="1">
    <source>
        <dbReference type="EMBL" id="KAI6090790.1"/>
    </source>
</evidence>
<protein>
    <submittedName>
        <fullName evidence="1">Pet127-domain-containing protein</fullName>
    </submittedName>
</protein>
<evidence type="ECO:0000313" key="2">
    <source>
        <dbReference type="Proteomes" id="UP001497680"/>
    </source>
</evidence>
<proteinExistence type="predicted"/>
<reference evidence="1 2" key="1">
    <citation type="journal article" date="2022" name="New Phytol.">
        <title>Ecological generalism drives hyperdiversity of secondary metabolite gene clusters in xylarialean endophytes.</title>
        <authorList>
            <person name="Franco M.E.E."/>
            <person name="Wisecaver J.H."/>
            <person name="Arnold A.E."/>
            <person name="Ju Y.M."/>
            <person name="Slot J.C."/>
            <person name="Ahrendt S."/>
            <person name="Moore L.P."/>
            <person name="Eastman K.E."/>
            <person name="Scott K."/>
            <person name="Konkel Z."/>
            <person name="Mondo S.J."/>
            <person name="Kuo A."/>
            <person name="Hayes R.D."/>
            <person name="Haridas S."/>
            <person name="Andreopoulos B."/>
            <person name="Riley R."/>
            <person name="LaButti K."/>
            <person name="Pangilinan J."/>
            <person name="Lipzen A."/>
            <person name="Amirebrahimi M."/>
            <person name="Yan J."/>
            <person name="Adam C."/>
            <person name="Keymanesh K."/>
            <person name="Ng V."/>
            <person name="Louie K."/>
            <person name="Northen T."/>
            <person name="Drula E."/>
            <person name="Henrissat B."/>
            <person name="Hsieh H.M."/>
            <person name="Youens-Clark K."/>
            <person name="Lutzoni F."/>
            <person name="Miadlikowska J."/>
            <person name="Eastwood D.C."/>
            <person name="Hamelin R.C."/>
            <person name="Grigoriev I.V."/>
            <person name="U'Ren J.M."/>
        </authorList>
    </citation>
    <scope>NUCLEOTIDE SEQUENCE [LARGE SCALE GENOMIC DNA]</scope>
    <source>
        <strain evidence="1 2">ER1909</strain>
    </source>
</reference>
<name>A0ACC0DEE2_9PEZI</name>
<keyword evidence="2" id="KW-1185">Reference proteome</keyword>